<gene>
    <name evidence="2" type="ORF">B7H17_21410</name>
</gene>
<protein>
    <recommendedName>
        <fullName evidence="1">DUF1722 domain-containing protein</fullName>
    </recommendedName>
</protein>
<dbReference type="InterPro" id="IPR013560">
    <property type="entry name" value="DUF1722"/>
</dbReference>
<dbReference type="AlphaFoldDB" id="A0A1X0ZQJ9"/>
<evidence type="ECO:0000313" key="3">
    <source>
        <dbReference type="Proteomes" id="UP000193675"/>
    </source>
</evidence>
<evidence type="ECO:0000313" key="2">
    <source>
        <dbReference type="EMBL" id="ORL61145.1"/>
    </source>
</evidence>
<accession>A0A1X0ZQJ9</accession>
<dbReference type="EMBL" id="NBWC01000034">
    <property type="protein sequence ID" value="ORL61145.1"/>
    <property type="molecule type" value="Genomic_DNA"/>
</dbReference>
<organism evidence="2 3">
    <name type="scientific">Pseudomonas putida</name>
    <name type="common">Arthrobacter siderocapsulatus</name>
    <dbReference type="NCBI Taxonomy" id="303"/>
    <lineage>
        <taxon>Bacteria</taxon>
        <taxon>Pseudomonadati</taxon>
        <taxon>Pseudomonadota</taxon>
        <taxon>Gammaproteobacteria</taxon>
        <taxon>Pseudomonadales</taxon>
        <taxon>Pseudomonadaceae</taxon>
        <taxon>Pseudomonas</taxon>
    </lineage>
</organism>
<dbReference type="PANTHER" id="PTHR30087">
    <property type="entry name" value="INNER MEMBRANE PROTEIN"/>
    <property type="match status" value="1"/>
</dbReference>
<dbReference type="Pfam" id="PF08349">
    <property type="entry name" value="DUF1722"/>
    <property type="match status" value="1"/>
</dbReference>
<sequence length="168" mass="18880">MDAAMKDADNLTTTPFQAQAHAQWQHLLAEGLSRGALVRFHSRYKYLVMACSPQAYRELGRLLGSMSGDDDPQQLGANYFNLLLQALQHTPSRGTHTNVLQHLSGYLRPVLAQHERRQLQETISHYQQGIVPLTAPLALLRHHLHGHPDPYLLQQVYLQPALHSPDAA</sequence>
<dbReference type="OrthoDB" id="495783at2"/>
<dbReference type="Proteomes" id="UP000193675">
    <property type="component" value="Unassembled WGS sequence"/>
</dbReference>
<comment type="caution">
    <text evidence="2">The sequence shown here is derived from an EMBL/GenBank/DDBJ whole genome shotgun (WGS) entry which is preliminary data.</text>
</comment>
<reference evidence="2 3" key="1">
    <citation type="submission" date="2017-04" db="EMBL/GenBank/DDBJ databases">
        <title>Presence of VIM-2 positive Pseudomonas species in chickens and their surrounding environment.</title>
        <authorList>
            <person name="Zhang R."/>
        </authorList>
    </citation>
    <scope>NUCLEOTIDE SEQUENCE [LARGE SCALE GENOMIC DNA]</scope>
    <source>
        <strain evidence="2 3">DZ-C18</strain>
    </source>
</reference>
<feature type="domain" description="DUF1722" evidence="1">
    <location>
        <begin position="45"/>
        <end position="160"/>
    </location>
</feature>
<evidence type="ECO:0000259" key="1">
    <source>
        <dbReference type="Pfam" id="PF08349"/>
    </source>
</evidence>
<dbReference type="PANTHER" id="PTHR30087:SF0">
    <property type="entry name" value="INNER MEMBRANE PROTEIN"/>
    <property type="match status" value="1"/>
</dbReference>
<name>A0A1X0ZQJ9_PSEPU</name>
<proteinExistence type="predicted"/>